<dbReference type="SMART" id="SM00353">
    <property type="entry name" value="HLH"/>
    <property type="match status" value="1"/>
</dbReference>
<keyword evidence="5" id="KW-0238">DNA-binding</keyword>
<dbReference type="InterPro" id="IPR036638">
    <property type="entry name" value="HLH_DNA-bd_sf"/>
</dbReference>
<reference evidence="11" key="1">
    <citation type="submission" date="2025-08" db="UniProtKB">
        <authorList>
            <consortium name="RefSeq"/>
        </authorList>
    </citation>
    <scope>IDENTIFICATION</scope>
</reference>
<dbReference type="InterPro" id="IPR054502">
    <property type="entry name" value="bHLH-TF_ACT-like_plant"/>
</dbReference>
<dbReference type="FunFam" id="4.10.280.10:FF:000096">
    <property type="entry name" value="Basic helix-loop-helix (BHLH) DNA-binding superfamily protein"/>
    <property type="match status" value="1"/>
</dbReference>
<dbReference type="InterPro" id="IPR051358">
    <property type="entry name" value="TF_AMS/ICE1/BHLH6-like"/>
</dbReference>
<dbReference type="Proteomes" id="UP000504607">
    <property type="component" value="Chromosome 7"/>
</dbReference>
<organism evidence="10 11">
    <name type="scientific">Elaeis guineensis var. tenera</name>
    <name type="common">Oil palm</name>
    <dbReference type="NCBI Taxonomy" id="51953"/>
    <lineage>
        <taxon>Eukaryota</taxon>
        <taxon>Viridiplantae</taxon>
        <taxon>Streptophyta</taxon>
        <taxon>Embryophyta</taxon>
        <taxon>Tracheophyta</taxon>
        <taxon>Spermatophyta</taxon>
        <taxon>Magnoliopsida</taxon>
        <taxon>Liliopsida</taxon>
        <taxon>Arecaceae</taxon>
        <taxon>Arecoideae</taxon>
        <taxon>Cocoseae</taxon>
        <taxon>Elaeidinae</taxon>
        <taxon>Elaeis</taxon>
    </lineage>
</organism>
<evidence type="ECO:0000256" key="7">
    <source>
        <dbReference type="ARBA" id="ARBA00023242"/>
    </source>
</evidence>
<evidence type="ECO:0000259" key="9">
    <source>
        <dbReference type="PROSITE" id="PS51671"/>
    </source>
</evidence>
<name>A0A6I9RIV3_ELAGV</name>
<evidence type="ECO:0000256" key="5">
    <source>
        <dbReference type="ARBA" id="ARBA00023125"/>
    </source>
</evidence>
<dbReference type="Pfam" id="PF00010">
    <property type="entry name" value="HLH"/>
    <property type="match status" value="1"/>
</dbReference>
<feature type="domain" description="BHLH" evidence="8">
    <location>
        <begin position="46"/>
        <end position="95"/>
    </location>
</feature>
<dbReference type="InterPro" id="IPR002912">
    <property type="entry name" value="ACT_dom"/>
</dbReference>
<dbReference type="InterPro" id="IPR011598">
    <property type="entry name" value="bHLH_dom"/>
</dbReference>
<evidence type="ECO:0000313" key="11">
    <source>
        <dbReference type="RefSeq" id="XP_010927251.1"/>
    </source>
</evidence>
<dbReference type="RefSeq" id="XP_010927251.1">
    <property type="nucleotide sequence ID" value="XM_010928949.3"/>
</dbReference>
<evidence type="ECO:0000256" key="3">
    <source>
        <dbReference type="ARBA" id="ARBA00011738"/>
    </source>
</evidence>
<dbReference type="PROSITE" id="PS51671">
    <property type="entry name" value="ACT"/>
    <property type="match status" value="1"/>
</dbReference>
<comment type="subcellular location">
    <subcellularLocation>
        <location evidence="1">Nucleus</location>
    </subcellularLocation>
</comment>
<dbReference type="FunCoup" id="A0A6I9RIV3">
    <property type="interactions" value="901"/>
</dbReference>
<evidence type="ECO:0000256" key="1">
    <source>
        <dbReference type="ARBA" id="ARBA00004123"/>
    </source>
</evidence>
<gene>
    <name evidence="11" type="primary">LOC105049326</name>
</gene>
<comment type="subunit">
    <text evidence="3">Homodimer.</text>
</comment>
<comment type="similarity">
    <text evidence="2">Belongs to the bHLH protein family.</text>
</comment>
<dbReference type="GO" id="GO:0046983">
    <property type="term" value="F:protein dimerization activity"/>
    <property type="evidence" value="ECO:0007669"/>
    <property type="project" value="InterPro"/>
</dbReference>
<dbReference type="Gene3D" id="4.10.280.10">
    <property type="entry name" value="Helix-loop-helix DNA-binding domain"/>
    <property type="match status" value="1"/>
</dbReference>
<evidence type="ECO:0000259" key="8">
    <source>
        <dbReference type="PROSITE" id="PS50888"/>
    </source>
</evidence>
<keyword evidence="4" id="KW-0805">Transcription regulation</keyword>
<evidence type="ECO:0000256" key="4">
    <source>
        <dbReference type="ARBA" id="ARBA00023015"/>
    </source>
</evidence>
<sequence>MDDMEGYNSYWETKRFLESEELDSWGLDEAISTYYDSSSPDNAASSTATKNLVMERNRRRKLNERLYALRSVVPNITKMDKASIVKDAIDYIQELQEQERRILAEISELESGKEEKLPIGDTKREDVCFTQRKKIRTSPASPLATGSPSLRSIQVIELRVCEVGDRTLVVSISCNKKRDTMIKVCEILESLNLNIITASITSVSRSLLHTLFVETDDMDRAQLKEKIETAIAELDGFRSPVSSISY</sequence>
<accession>A0A6I9RIV3</accession>
<protein>
    <submittedName>
        <fullName evidence="11">Transcription factor bHLH35</fullName>
    </submittedName>
</protein>
<keyword evidence="7" id="KW-0539">Nucleus</keyword>
<evidence type="ECO:0000256" key="2">
    <source>
        <dbReference type="ARBA" id="ARBA00005510"/>
    </source>
</evidence>
<dbReference type="AlphaFoldDB" id="A0A6I9RIV3"/>
<dbReference type="PANTHER" id="PTHR31945">
    <property type="entry name" value="TRANSCRIPTION FACTOR SCREAM2-RELATED"/>
    <property type="match status" value="1"/>
</dbReference>
<dbReference type="Pfam" id="PF22754">
    <property type="entry name" value="bHLH-TF_ACT-like_plant"/>
    <property type="match status" value="1"/>
</dbReference>
<evidence type="ECO:0000313" key="10">
    <source>
        <dbReference type="Proteomes" id="UP000504607"/>
    </source>
</evidence>
<feature type="domain" description="ACT" evidence="9">
    <location>
        <begin position="169"/>
        <end position="246"/>
    </location>
</feature>
<dbReference type="SUPFAM" id="SSF55021">
    <property type="entry name" value="ACT-like"/>
    <property type="match status" value="1"/>
</dbReference>
<dbReference type="GO" id="GO:0043565">
    <property type="term" value="F:sequence-specific DNA binding"/>
    <property type="evidence" value="ECO:0007669"/>
    <property type="project" value="TreeGrafter"/>
</dbReference>
<dbReference type="InterPro" id="IPR045865">
    <property type="entry name" value="ACT-like_dom_sf"/>
</dbReference>
<dbReference type="OrthoDB" id="623055at2759"/>
<dbReference type="SUPFAM" id="SSF47459">
    <property type="entry name" value="HLH, helix-loop-helix DNA-binding domain"/>
    <property type="match status" value="1"/>
</dbReference>
<dbReference type="GeneID" id="105049326"/>
<dbReference type="KEGG" id="egu:105049326"/>
<keyword evidence="10" id="KW-1185">Reference proteome</keyword>
<evidence type="ECO:0000256" key="6">
    <source>
        <dbReference type="ARBA" id="ARBA00023163"/>
    </source>
</evidence>
<keyword evidence="6" id="KW-0804">Transcription</keyword>
<dbReference type="GO" id="GO:0005634">
    <property type="term" value="C:nucleus"/>
    <property type="evidence" value="ECO:0007669"/>
    <property type="project" value="UniProtKB-SubCell"/>
</dbReference>
<dbReference type="PANTHER" id="PTHR31945:SF26">
    <property type="entry name" value="TRANSCRIPTION FACTOR BHLH35"/>
    <property type="match status" value="1"/>
</dbReference>
<dbReference type="GO" id="GO:0003700">
    <property type="term" value="F:DNA-binding transcription factor activity"/>
    <property type="evidence" value="ECO:0007669"/>
    <property type="project" value="TreeGrafter"/>
</dbReference>
<proteinExistence type="inferred from homology"/>
<dbReference type="InParanoid" id="A0A6I9RIV3"/>
<dbReference type="PROSITE" id="PS50888">
    <property type="entry name" value="BHLH"/>
    <property type="match status" value="1"/>
</dbReference>